<evidence type="ECO:0000256" key="3">
    <source>
        <dbReference type="ARBA" id="ARBA00022777"/>
    </source>
</evidence>
<reference evidence="7" key="1">
    <citation type="submission" date="2020-04" db="EMBL/GenBank/DDBJ databases">
        <authorList>
            <person name="Zhang T."/>
        </authorList>
    </citation>
    <scope>NUCLEOTIDE SEQUENCE</scope>
    <source>
        <strain evidence="7">HKST-UBA02</strain>
    </source>
</reference>
<feature type="domain" description="Protein kinase" evidence="6">
    <location>
        <begin position="1118"/>
        <end position="1404"/>
    </location>
</feature>
<dbReference type="PANTHER" id="PTHR43289">
    <property type="entry name" value="MITOGEN-ACTIVATED PROTEIN KINASE KINASE KINASE 20-RELATED"/>
    <property type="match status" value="1"/>
</dbReference>
<evidence type="ECO:0000256" key="5">
    <source>
        <dbReference type="SAM" id="MobiDB-lite"/>
    </source>
</evidence>
<feature type="region of interest" description="Disordered" evidence="5">
    <location>
        <begin position="378"/>
        <end position="424"/>
    </location>
</feature>
<dbReference type="Proteomes" id="UP000739538">
    <property type="component" value="Unassembled WGS sequence"/>
</dbReference>
<feature type="compositionally biased region" description="Basic and acidic residues" evidence="5">
    <location>
        <begin position="253"/>
        <end position="269"/>
    </location>
</feature>
<dbReference type="PANTHER" id="PTHR43289:SF6">
    <property type="entry name" value="SERINE_THREONINE-PROTEIN KINASE NEKL-3"/>
    <property type="match status" value="1"/>
</dbReference>
<evidence type="ECO:0000259" key="6">
    <source>
        <dbReference type="PROSITE" id="PS50011"/>
    </source>
</evidence>
<dbReference type="SUPFAM" id="SSF56112">
    <property type="entry name" value="Protein kinase-like (PK-like)"/>
    <property type="match status" value="2"/>
</dbReference>
<dbReference type="Gene3D" id="1.10.510.10">
    <property type="entry name" value="Transferase(Phosphotransferase) domain 1"/>
    <property type="match status" value="2"/>
</dbReference>
<evidence type="ECO:0000313" key="7">
    <source>
        <dbReference type="EMBL" id="MCA9754390.1"/>
    </source>
</evidence>
<feature type="region of interest" description="Disordered" evidence="5">
    <location>
        <begin position="246"/>
        <end position="271"/>
    </location>
</feature>
<feature type="domain" description="Protein kinase" evidence="6">
    <location>
        <begin position="1"/>
        <end position="244"/>
    </location>
</feature>
<feature type="compositionally biased region" description="Polar residues" evidence="5">
    <location>
        <begin position="20"/>
        <end position="30"/>
    </location>
</feature>
<dbReference type="InterPro" id="IPR000719">
    <property type="entry name" value="Prot_kinase_dom"/>
</dbReference>
<evidence type="ECO:0000256" key="1">
    <source>
        <dbReference type="ARBA" id="ARBA00022679"/>
    </source>
</evidence>
<dbReference type="GO" id="GO:0004674">
    <property type="term" value="F:protein serine/threonine kinase activity"/>
    <property type="evidence" value="ECO:0007669"/>
    <property type="project" value="TreeGrafter"/>
</dbReference>
<dbReference type="EMBL" id="JAGQHS010000003">
    <property type="protein sequence ID" value="MCA9754390.1"/>
    <property type="molecule type" value="Genomic_DNA"/>
</dbReference>
<organism evidence="7 8">
    <name type="scientific">Eiseniibacteriota bacterium</name>
    <dbReference type="NCBI Taxonomy" id="2212470"/>
    <lineage>
        <taxon>Bacteria</taxon>
        <taxon>Candidatus Eiseniibacteriota</taxon>
    </lineage>
</organism>
<keyword evidence="1" id="KW-0808">Transferase</keyword>
<feature type="compositionally biased region" description="Basic and acidic residues" evidence="5">
    <location>
        <begin position="1"/>
        <end position="15"/>
    </location>
</feature>
<evidence type="ECO:0000256" key="2">
    <source>
        <dbReference type="ARBA" id="ARBA00022741"/>
    </source>
</evidence>
<gene>
    <name evidence="7" type="ORF">KDA27_01205</name>
</gene>
<protein>
    <recommendedName>
        <fullName evidence="6">Protein kinase domain-containing protein</fullName>
    </recommendedName>
</protein>
<dbReference type="Pfam" id="PF00069">
    <property type="entry name" value="Pkinase"/>
    <property type="match status" value="2"/>
</dbReference>
<evidence type="ECO:0000313" key="8">
    <source>
        <dbReference type="Proteomes" id="UP000739538"/>
    </source>
</evidence>
<sequence>MPHHVEEAFSLDHRPLSIASARQRQGPESSTPDREQLRTQYQLLCRLRNAPWQQPHAYRRFGQTDVAMALAAEGHPLSSQTRIPVREIPAVLGPVLDALRHLHALGFVKTDLSPACIFVDRSTDTPRITVAGLDACVASGSRARRGLLDYSSPEVMRHEVVLPTADLYSVGAVVVSLVSGRPPTPGPGRTWRDSFVQDLESDGWLDAVGRRRLETVVTTLLHPAPAGRFGSVLEVERALRRAFLRSGAGHAPPRPESDRATNAPRDELRPPVQFPWIPRETVEPVLFDWLRSLGEEAERTERTRPTEATAIEIVGERGTGVTEVATTLLDIAEVEGWLVDRDLPGTDRRARVGRIRSSALEPDVRHFIVYREWTPCTFGEGTGDEPMSREHASGERTESEGTTNDGTRRSENDSEPNDPPPLRLEVPLSERSELARLAALYVESDALSATLARASLGNPSLLAAIVGKIPTRADFLWNDHDAGFERAGIGSSAAMNGAGPFGSAARGPWGSDPEYDLLDHTVVDGPPEAWTVWCREQLTSLSDRDVEDVLRLAMKHWIPSATVGQATGAIVSVCADRGMLGTTGGVSLGLWAEALTQARPDLAGRLTSELLTRSSDDDPLRLAELLLRSRDPETIEALLPRSVNRLTSEERYFDAGRVFLRGLGLLTDPATYLASVDLAELVPIALLRGQALHADAHATAKLIDFGLGRPTEEREATQLLALLGTCSRHESNGEELLRLRPTAPRLRDTWNYLVAMIASNTDGDDQDQDAIPASRAHALVTATSRARKNLRYAAAELPSGWCEPDDPDRPALPPPLERQYLVIAAHLAWLRSDRELTTRLVSRAIGCSRDTLTPGQETSIHHLRASMAFGAGRQRECLHWAWSAIRTAPEDSAMHAANAATTALELGDLGQASRLIDAAFELIAEGSTRDTAQVRASCLLVLMRMGQFDRMHDFSCEPGASESGESPAMVVFAHAWRDLAEGQTDEGRRTIRSLIEQGNLRSMELAAILTDWALLELDLRHFDFTRTLLPELRDVANQSVGRTLDKIRLVSCMFELSAPGTPAFDLEAIIQATQRNLEDRDLLFYQCRATKNRALLYQRCGRRREEVSAWRASREALLHLLSLCRSEREARLFHESPGVQSFLADYHAAIEGPETNETSSPPASTERAHADIQGAGRVFGLDRRPLYVKVASTPSEAEELRAEYILARRLAGSTWQDPVAYRKYRTTEFMMTALADARSLAELPRPEIHEIPSIVFPILTALRRVHALGYTYVDLKPEHVFVDQTVEPTRVTLIDLGGCVPTGSEARMYTAGYSSPEAIGGGTVDERSDLYAFGAILAFLLTGEHQFRGESIREVLTQQFLGDPNVATEGPIVLEALVGDLLSATPSHRPRTTREVEQRLHQLWPQDLLEKDEARSQRLPTLPHDDADRQFLDWLDRIDSDRDATGSRPRRWRLTITGEPGIGRRRCASVWLAIAETRGWVPSLPLPVGTGAPSRSGTWNLLRCGGASEDHLDISLESMTKGEQPPPDEQPPHAELTKRTIEIGPLDVSCLERLASVQLESTRLRARLSRLSLGNPGLLATLLPRVSPICDFLNTGPITDDSYEEQGTPQLFIDWCQAAVASLPQTTRDSLIDEAVKVFLRPPPDSVLEPTGTPSGPRSPLERLSEVIPHALWSEAVLRVDRKSSTQRAIPLVGGRNVASTRLAPLCVVLGDDEFTARFIPTAVNRLLGEYRWRDAALAFGVGMNASSRPGRVLEQIDLQNLSTVLATHSTGATLSSRSKDALAEHLLGKSTATREAGTLLTSLGVKERDPSQSVLDLSGPRPTAPAAERSWLLYRCCHHLDLWRSRGTFDIGDDPDYVAMIGPRSHRIVGYNLREVGYRDDPNLPGPLRRQLLLTLAMNALNHGEYEYAAECTARIPGVCSDSLDPSTEMMIDQARAILAYEAGRAEDCRAGSWACLRSGRSHGMALLLANLALIDLDGGRLGSCLHLVARALESTRANSEQVSKELAQYNSYSLLQRLGQGDRVPPVPDDLTASYRSRAWLEADAHRLLSSRLHLGRTRIRALVDGESDPSERVDLLAEWILAEVDLGNGDFALGMANELNEYWESATDRGKMRVRLVTCALELLLPGPPSPDLERMIESNYDELARIDWNFYAWRAARNRAVYLEKAGRREDASEAWRFAHGLVKGLLASFSAGHAARAFEQTPAIQAFYHDSRRTGGDQ</sequence>
<evidence type="ECO:0000256" key="4">
    <source>
        <dbReference type="ARBA" id="ARBA00022840"/>
    </source>
</evidence>
<keyword evidence="3" id="KW-0418">Kinase</keyword>
<reference evidence="7" key="2">
    <citation type="journal article" date="2021" name="Microbiome">
        <title>Successional dynamics and alternative stable states in a saline activated sludge microbial community over 9 years.</title>
        <authorList>
            <person name="Wang Y."/>
            <person name="Ye J."/>
            <person name="Ju F."/>
            <person name="Liu L."/>
            <person name="Boyd J.A."/>
            <person name="Deng Y."/>
            <person name="Parks D.H."/>
            <person name="Jiang X."/>
            <person name="Yin X."/>
            <person name="Woodcroft B.J."/>
            <person name="Tyson G.W."/>
            <person name="Hugenholtz P."/>
            <person name="Polz M.F."/>
            <person name="Zhang T."/>
        </authorList>
    </citation>
    <scope>NUCLEOTIDE SEQUENCE</scope>
    <source>
        <strain evidence="7">HKST-UBA02</strain>
    </source>
</reference>
<dbReference type="GO" id="GO:0005524">
    <property type="term" value="F:ATP binding"/>
    <property type="evidence" value="ECO:0007669"/>
    <property type="project" value="UniProtKB-KW"/>
</dbReference>
<dbReference type="SMART" id="SM00220">
    <property type="entry name" value="S_TKc"/>
    <property type="match status" value="1"/>
</dbReference>
<dbReference type="InterPro" id="IPR011009">
    <property type="entry name" value="Kinase-like_dom_sf"/>
</dbReference>
<proteinExistence type="predicted"/>
<comment type="caution">
    <text evidence="7">The sequence shown here is derived from an EMBL/GenBank/DDBJ whole genome shotgun (WGS) entry which is preliminary data.</text>
</comment>
<keyword evidence="2" id="KW-0547">Nucleotide-binding</keyword>
<dbReference type="PROSITE" id="PS50011">
    <property type="entry name" value="PROTEIN_KINASE_DOM"/>
    <property type="match status" value="2"/>
</dbReference>
<feature type="compositionally biased region" description="Basic and acidic residues" evidence="5">
    <location>
        <begin position="386"/>
        <end position="399"/>
    </location>
</feature>
<keyword evidence="4" id="KW-0067">ATP-binding</keyword>
<name>A0A956N7Y1_UNCEI</name>
<feature type="region of interest" description="Disordered" evidence="5">
    <location>
        <begin position="1"/>
        <end position="35"/>
    </location>
</feature>
<accession>A0A956N7Y1</accession>